<reference evidence="2 3" key="2">
    <citation type="journal article" date="2019" name="G3 (Bethesda)">
        <title>Hybrid Assembly of the Genome of the Entomopathogenic Nematode Steinernema carpocapsae Identifies the X-Chromosome.</title>
        <authorList>
            <person name="Serra L."/>
            <person name="Macchietto M."/>
            <person name="Macias-Munoz A."/>
            <person name="McGill C.J."/>
            <person name="Rodriguez I.M."/>
            <person name="Rodriguez B."/>
            <person name="Murad R."/>
            <person name="Mortazavi A."/>
        </authorList>
    </citation>
    <scope>NUCLEOTIDE SEQUENCE [LARGE SCALE GENOMIC DNA]</scope>
    <source>
        <strain evidence="2 3">ALL</strain>
    </source>
</reference>
<sequence>MADSSYFKEASVSALWNTLLKNLKSSLGRRKTCKKTSPGCGKGRRTNGRWKCGRSKYNFLYAKFCSDCGDIKELATVSHSKRVSIPGEPAGERGNEMKFQENGEGLMD</sequence>
<name>A0A4U5MGR5_STECR</name>
<protein>
    <submittedName>
        <fullName evidence="2">Uncharacterized protein</fullName>
    </submittedName>
</protein>
<evidence type="ECO:0000256" key="1">
    <source>
        <dbReference type="SAM" id="MobiDB-lite"/>
    </source>
</evidence>
<dbReference type="AlphaFoldDB" id="A0A4U5MGR5"/>
<comment type="caution">
    <text evidence="2">The sequence shown here is derived from an EMBL/GenBank/DDBJ whole genome shotgun (WGS) entry which is preliminary data.</text>
</comment>
<proteinExistence type="predicted"/>
<evidence type="ECO:0000313" key="2">
    <source>
        <dbReference type="EMBL" id="TKR68352.1"/>
    </source>
</evidence>
<evidence type="ECO:0000313" key="3">
    <source>
        <dbReference type="Proteomes" id="UP000298663"/>
    </source>
</evidence>
<accession>A0A4U5MGR5</accession>
<reference evidence="2 3" key="1">
    <citation type="journal article" date="2015" name="Genome Biol.">
        <title>Comparative genomics of Steinernema reveals deeply conserved gene regulatory networks.</title>
        <authorList>
            <person name="Dillman A.R."/>
            <person name="Macchietto M."/>
            <person name="Porter C.F."/>
            <person name="Rogers A."/>
            <person name="Williams B."/>
            <person name="Antoshechkin I."/>
            <person name="Lee M.M."/>
            <person name="Goodwin Z."/>
            <person name="Lu X."/>
            <person name="Lewis E.E."/>
            <person name="Goodrich-Blair H."/>
            <person name="Stock S.P."/>
            <person name="Adams B.J."/>
            <person name="Sternberg P.W."/>
            <person name="Mortazavi A."/>
        </authorList>
    </citation>
    <scope>NUCLEOTIDE SEQUENCE [LARGE SCALE GENOMIC DNA]</scope>
    <source>
        <strain evidence="2 3">ALL</strain>
    </source>
</reference>
<organism evidence="2 3">
    <name type="scientific">Steinernema carpocapsae</name>
    <name type="common">Entomopathogenic nematode</name>
    <dbReference type="NCBI Taxonomy" id="34508"/>
    <lineage>
        <taxon>Eukaryota</taxon>
        <taxon>Metazoa</taxon>
        <taxon>Ecdysozoa</taxon>
        <taxon>Nematoda</taxon>
        <taxon>Chromadorea</taxon>
        <taxon>Rhabditida</taxon>
        <taxon>Tylenchina</taxon>
        <taxon>Panagrolaimomorpha</taxon>
        <taxon>Strongyloidoidea</taxon>
        <taxon>Steinernematidae</taxon>
        <taxon>Steinernema</taxon>
    </lineage>
</organism>
<feature type="region of interest" description="Disordered" evidence="1">
    <location>
        <begin position="83"/>
        <end position="108"/>
    </location>
</feature>
<keyword evidence="3" id="KW-1185">Reference proteome</keyword>
<gene>
    <name evidence="2" type="ORF">L596_024346</name>
</gene>
<dbReference type="Proteomes" id="UP000298663">
    <property type="component" value="Unassembled WGS sequence"/>
</dbReference>
<feature type="compositionally biased region" description="Basic and acidic residues" evidence="1">
    <location>
        <begin position="90"/>
        <end position="101"/>
    </location>
</feature>
<dbReference type="EMBL" id="AZBU02000008">
    <property type="protein sequence ID" value="TKR68352.1"/>
    <property type="molecule type" value="Genomic_DNA"/>
</dbReference>